<comment type="similarity">
    <text evidence="3 10">Belongs to the NRAP family.</text>
</comment>
<dbReference type="GO" id="GO:0005694">
    <property type="term" value="C:chromosome"/>
    <property type="evidence" value="ECO:0007669"/>
    <property type="project" value="UniProtKB-SubCell"/>
</dbReference>
<dbReference type="InterPro" id="IPR035368">
    <property type="entry name" value="Nrap_D3"/>
</dbReference>
<keyword evidence="5" id="KW-0158">Chromosome</keyword>
<proteinExistence type="inferred from homology"/>
<dbReference type="InterPro" id="IPR005554">
    <property type="entry name" value="NOL6/Upt22"/>
</dbReference>
<evidence type="ECO:0000256" key="9">
    <source>
        <dbReference type="ARBA" id="ARBA00035020"/>
    </source>
</evidence>
<evidence type="ECO:0000259" key="15">
    <source>
        <dbReference type="Pfam" id="PF17406"/>
    </source>
</evidence>
<dbReference type="Pfam" id="PF17404">
    <property type="entry name" value="Nrap_D3"/>
    <property type="match status" value="1"/>
</dbReference>
<dbReference type="GO" id="GO:0032040">
    <property type="term" value="C:small-subunit processome"/>
    <property type="evidence" value="ECO:0007669"/>
    <property type="project" value="TreeGrafter"/>
</dbReference>
<dbReference type="AlphaFoldDB" id="A0A1I7YL18"/>
<name>A0A1I7YL18_9BILA</name>
<evidence type="ECO:0000256" key="8">
    <source>
        <dbReference type="ARBA" id="ARBA00035000"/>
    </source>
</evidence>
<comment type="function">
    <text evidence="8">Part of the small subunit (SSU) processome, first precursor of the small eukaryotic ribosomal subunit. During the assembly of the SSU processome in the nucleolus, many ribosome biogenesis factors, an RNA chaperone and ribosomal proteins associate with the nascent pre-rRNA and work in concert to generate RNA folding, modifications, rearrangements and cleavage as well as targeted degradation of pre-ribosomal RNA by the RNA exosome.</text>
</comment>
<dbReference type="Pfam" id="PF17405">
    <property type="entry name" value="Nrap_D4"/>
    <property type="match status" value="1"/>
</dbReference>
<evidence type="ECO:0000259" key="13">
    <source>
        <dbReference type="Pfam" id="PF17404"/>
    </source>
</evidence>
<dbReference type="Pfam" id="PF03813">
    <property type="entry name" value="Nrap"/>
    <property type="match status" value="1"/>
</dbReference>
<evidence type="ECO:0000256" key="10">
    <source>
        <dbReference type="RuleBase" id="RU364032"/>
    </source>
</evidence>
<comment type="subcellular location">
    <subcellularLocation>
        <location evidence="1">Chromosome</location>
    </subcellularLocation>
    <subcellularLocation>
        <location evidence="2 10">Nucleus</location>
        <location evidence="2 10">Nucleolus</location>
    </subcellularLocation>
</comment>
<dbReference type="InterPro" id="IPR035367">
    <property type="entry name" value="Nrap_D2"/>
</dbReference>
<dbReference type="GO" id="GO:0032545">
    <property type="term" value="C:CURI complex"/>
    <property type="evidence" value="ECO:0007669"/>
    <property type="project" value="TreeGrafter"/>
</dbReference>
<dbReference type="InterPro" id="IPR035371">
    <property type="entry name" value="Nrap_D6"/>
</dbReference>
<keyword evidence="7 10" id="KW-0539">Nucleus</keyword>
<feature type="domain" description="Nrap protein" evidence="12">
    <location>
        <begin position="285"/>
        <end position="413"/>
    </location>
</feature>
<keyword evidence="6 10" id="KW-0694">RNA-binding</keyword>
<dbReference type="WBParaSite" id="L893_g17190.t1">
    <property type="protein sequence ID" value="L893_g17190.t1"/>
    <property type="gene ID" value="L893_g17190"/>
</dbReference>
<dbReference type="InterPro" id="IPR035370">
    <property type="entry name" value="Nrap_D5"/>
</dbReference>
<evidence type="ECO:0000259" key="14">
    <source>
        <dbReference type="Pfam" id="PF17405"/>
    </source>
</evidence>
<evidence type="ECO:0000256" key="2">
    <source>
        <dbReference type="ARBA" id="ARBA00004604"/>
    </source>
</evidence>
<dbReference type="Proteomes" id="UP000095287">
    <property type="component" value="Unplaced"/>
</dbReference>
<sequence>MKRKAGKKSGVAKKKQKTTTDVIAEFNKSPFVLQCDDLLAENSFSAKTVDETDQFVSSIVKIIKNGKLSGKFPLVDTKWMESAGVVFPIKIGQKLIERMKSPVLDFEFKKPGNVEVIGDWKLGAALKSVDPEVVVDVEIPNEYFGQRDHLNFIYHVKRAHYACACAIILRKSLKNANVSFTAEADKPRNVDLVIERTVNVEDNAVTPRIRITFSVSTEAPFAALSRLLPSKNCLRSNFIDGKTSKNEGEDKPTPSYNKSIASDICRRTLSSKLAESLSKSDTIMKAYKLLKLWSARSGLLKRPDGITAECLAALLVLLDRKQIISDRMELTTVLSNVWKWLTETTFSEPLSLNEEADASPFQEVYSYVFLDFDGYTNLTSNLSGPALGRMQREAARAIKLLSSLDSFHHIFITELSFALLYDQYATITIPVPYLAQLKSGKFTDDLLDNCDNWLKIFIAQFLPTINKAWEDRIPYFDLMEHSSSFRREWALNALQTDRRVPLKISLGMELQNGWDNPITRGPVANTPEGAEFRKFWGERSELRKFADNTICEAIVWAENGAAVIPVVVLRHVLERHFDLAESAVLNSVVPEKLLANPKHFEVVNKAYDQLSKHLRNAKDLPLGVSNINPISAALRRTDPYPPLPKLAPTVPETDDSSSFALPHILKELCPLVPTIDVKITLEKSGRWADEIDAIAKLKTAFYIEIGRCLENQFHLKCYPQRSCLYVIMEKSIVFALEIVCPKEVTILKKIAGKKDGIPKDCPASRQIEKEDVYRPQLCSSLLGTSNQFSSFGETCQLVRQWISSQYLLGHFDPVVVELLVAHVYLSPVGFAAPLTPYKGFVHFLNLLVDHNWLMKPLFVDFTNTWSDEDVYQLSQNFLKMRAVLPPMVIITPDDAIGSRFTRGLPQPIILKRIMALAANALKIIVATESGANLNSLFTCSTGAYDLLITVNPKSIAPRLTTRPAKKPQNKKGVGKVLPVVGFDPESSKAEDSFLGNGEETSISVLEEKERSASGSLAFVFVVSTGSPMKAPSISIVLRCSLLERRLEEVGKDVGIDEDVLDPETLGRYLQVLEEGVDGRRAAMDLRDPQHLQWLLSLHVVQGVHDRADNVVVELHDGACSDRLNGGFRTSGHYLWTFGVVATPAAVAYFFYDHFNPSKIGIIWKPTSIVKEVNITNCLHRFVSGGEAPVNREAVIEDIRIMGVGLIEEIRTK</sequence>
<dbReference type="InterPro" id="IPR035082">
    <property type="entry name" value="Nrap_D1"/>
</dbReference>
<evidence type="ECO:0000256" key="6">
    <source>
        <dbReference type="ARBA" id="ARBA00022884"/>
    </source>
</evidence>
<dbReference type="Pfam" id="PF17403">
    <property type="entry name" value="Nrap_D2"/>
    <property type="match status" value="1"/>
</dbReference>
<dbReference type="Gene3D" id="1.10.1410.10">
    <property type="match status" value="1"/>
</dbReference>
<evidence type="ECO:0000256" key="7">
    <source>
        <dbReference type="ARBA" id="ARBA00023242"/>
    </source>
</evidence>
<feature type="domain" description="Nrap protein" evidence="16">
    <location>
        <begin position="1146"/>
        <end position="1209"/>
    </location>
</feature>
<dbReference type="GO" id="GO:0034456">
    <property type="term" value="C:UTP-C complex"/>
    <property type="evidence" value="ECO:0007669"/>
    <property type="project" value="TreeGrafter"/>
</dbReference>
<dbReference type="GO" id="GO:0006409">
    <property type="term" value="P:tRNA export from nucleus"/>
    <property type="evidence" value="ECO:0007669"/>
    <property type="project" value="TreeGrafter"/>
</dbReference>
<dbReference type="Pfam" id="PF17406">
    <property type="entry name" value="Nrap_D5"/>
    <property type="match status" value="1"/>
</dbReference>
<dbReference type="GO" id="GO:0003723">
    <property type="term" value="F:RNA binding"/>
    <property type="evidence" value="ECO:0007669"/>
    <property type="project" value="UniProtKB-KW"/>
</dbReference>
<evidence type="ECO:0000313" key="18">
    <source>
        <dbReference type="WBParaSite" id="L893_g17190.t1"/>
    </source>
</evidence>
<dbReference type="PANTHER" id="PTHR17972:SF0">
    <property type="entry name" value="NUCLEOLAR PROTEIN 6"/>
    <property type="match status" value="1"/>
</dbReference>
<dbReference type="InterPro" id="IPR035369">
    <property type="entry name" value="Nrap_D4"/>
</dbReference>
<evidence type="ECO:0000259" key="11">
    <source>
        <dbReference type="Pfam" id="PF03813"/>
    </source>
</evidence>
<evidence type="ECO:0000256" key="5">
    <source>
        <dbReference type="ARBA" id="ARBA00022454"/>
    </source>
</evidence>
<evidence type="ECO:0000256" key="1">
    <source>
        <dbReference type="ARBA" id="ARBA00004286"/>
    </source>
</evidence>
<evidence type="ECO:0000259" key="12">
    <source>
        <dbReference type="Pfam" id="PF17403"/>
    </source>
</evidence>
<evidence type="ECO:0000313" key="17">
    <source>
        <dbReference type="Proteomes" id="UP000095287"/>
    </source>
</evidence>
<comment type="subunit">
    <text evidence="9">Part of the small subunit (SSU) processome, composed of more than 70 proteins and the RNA chaperone small nucleolar RNA (snoRNA) U3.</text>
</comment>
<dbReference type="PANTHER" id="PTHR17972">
    <property type="entry name" value="NUCLEOLAR RNA-ASSOCIATED PROTEIN"/>
    <property type="match status" value="1"/>
</dbReference>
<keyword evidence="17" id="KW-1185">Reference proteome</keyword>
<feature type="domain" description="Nrap protein" evidence="14">
    <location>
        <begin position="595"/>
        <end position="758"/>
    </location>
</feature>
<dbReference type="Pfam" id="PF17407">
    <property type="entry name" value="Nrap_D6"/>
    <property type="match status" value="1"/>
</dbReference>
<protein>
    <recommendedName>
        <fullName evidence="4 10">Nucleolar protein 6</fullName>
    </recommendedName>
</protein>
<feature type="domain" description="Nrap protein" evidence="13">
    <location>
        <begin position="420"/>
        <end position="578"/>
    </location>
</feature>
<evidence type="ECO:0000256" key="3">
    <source>
        <dbReference type="ARBA" id="ARBA00006674"/>
    </source>
</evidence>
<evidence type="ECO:0000256" key="4">
    <source>
        <dbReference type="ARBA" id="ARBA00016437"/>
    </source>
</evidence>
<accession>A0A1I7YL18</accession>
<organism evidence="17 18">
    <name type="scientific">Steinernema glaseri</name>
    <dbReference type="NCBI Taxonomy" id="37863"/>
    <lineage>
        <taxon>Eukaryota</taxon>
        <taxon>Metazoa</taxon>
        <taxon>Ecdysozoa</taxon>
        <taxon>Nematoda</taxon>
        <taxon>Chromadorea</taxon>
        <taxon>Rhabditida</taxon>
        <taxon>Tylenchina</taxon>
        <taxon>Panagrolaimomorpha</taxon>
        <taxon>Strongyloidoidea</taxon>
        <taxon>Steinernematidae</taxon>
        <taxon>Steinernema</taxon>
    </lineage>
</organism>
<reference evidence="18" key="1">
    <citation type="submission" date="2016-11" db="UniProtKB">
        <authorList>
            <consortium name="WormBaseParasite"/>
        </authorList>
    </citation>
    <scope>IDENTIFICATION</scope>
</reference>
<feature type="domain" description="Nrap protein" evidence="11">
    <location>
        <begin position="137"/>
        <end position="270"/>
    </location>
</feature>
<feature type="domain" description="Nrap protein" evidence="15">
    <location>
        <begin position="788"/>
        <end position="938"/>
    </location>
</feature>
<dbReference type="GO" id="GO:0006364">
    <property type="term" value="P:rRNA processing"/>
    <property type="evidence" value="ECO:0007669"/>
    <property type="project" value="TreeGrafter"/>
</dbReference>
<evidence type="ECO:0000259" key="16">
    <source>
        <dbReference type="Pfam" id="PF17407"/>
    </source>
</evidence>